<dbReference type="SUPFAM" id="SSF46785">
    <property type="entry name" value="Winged helix' DNA-binding domain"/>
    <property type="match status" value="1"/>
</dbReference>
<dbReference type="Pfam" id="PF23282">
    <property type="entry name" value="WHD_ROQ1"/>
    <property type="match status" value="1"/>
</dbReference>
<dbReference type="GO" id="GO:0006952">
    <property type="term" value="P:defense response"/>
    <property type="evidence" value="ECO:0007669"/>
    <property type="project" value="UniProtKB-KW"/>
</dbReference>
<dbReference type="FunFam" id="3.40.50.10140:FF:000007">
    <property type="entry name" value="Disease resistance protein (TIR-NBS-LRR class)"/>
    <property type="match status" value="1"/>
</dbReference>
<evidence type="ECO:0000256" key="2">
    <source>
        <dbReference type="ARBA" id="ARBA00022737"/>
    </source>
</evidence>
<gene>
    <name evidence="8" type="primary">LOC110766636</name>
</gene>
<dbReference type="PROSITE" id="PS50104">
    <property type="entry name" value="TIR"/>
    <property type="match status" value="1"/>
</dbReference>
<keyword evidence="3" id="KW-0611">Plant defense</keyword>
<accession>A0A6P5TFB0</accession>
<evidence type="ECO:0000256" key="4">
    <source>
        <dbReference type="ARBA" id="ARBA00023027"/>
    </source>
</evidence>
<feature type="region of interest" description="Disordered" evidence="5">
    <location>
        <begin position="31"/>
        <end position="50"/>
    </location>
</feature>
<dbReference type="SMART" id="SM00255">
    <property type="entry name" value="TIR"/>
    <property type="match status" value="1"/>
</dbReference>
<evidence type="ECO:0000256" key="3">
    <source>
        <dbReference type="ARBA" id="ARBA00022821"/>
    </source>
</evidence>
<sequence>MFIILLVLASLILYLVNFLLGRFEFPSSSTPELEHDEAPQAVPSSSSSSTPEILDFDVFLSFRGEDTRNSFTDHLYHGLKLKGINTFRDEEKLERGKPIAPNLLKAIEHSKFAVVVLSKDYASSTWCLDELAHIVKCMKEGRLEVFPVFYHIEASEVRKQTGNFGKAFAKHEENFKKEKGKVKKWRRALRKVSEDAGWDLKNRKESEVIQEIANKISNILNDKLSSSNNDLIGMDSRIKKMEEYLALCRSDDVRTIGIWGFGGIGKTTLANEVFKKIKDQFDASRFVSFVREESTKVNGLVCLQKSLCATLLHCDEDIQNDDLGIQLLRTRLRNKRVLIVLDDVNKLDQIKALADESWLGPGSRVIITTREKHELDKCGLLADGIYEVDKLKVGEDSQLFCRKAFEKEENDDYKELSKKFVEYAGGIPLALVVLGSYLRGKNITEWSEAFDRLDEDPQKDIMNVLKISFDALNGTVKQIFLDIACFFKGEDQVRVKRILKSCCFYPESGMHDLVDKALIKINERNELWMHDLLQKMGQDIVHKKFPNEPGKRSRLWINENAYKSSNKCSRSWYEKVLVENTGTTAVEGIFLSLPAKEEIQLDADPFAKMCNLRLLKICNVNFSRCPEYFSKELRLLEWHEYPLASLPSSFKPCQLVELKMPNSRITQLWHESCTMMENLVQMDLSNCKFLIKTPDFRKVPNLERLILEGCESLESLPYSISLKSLKTFDLSGCSKLKEFPETLGNMEALSELYLDGTAIRTLPASIRKLRGLSLLGLSDCKNLMSFPMAICSLTSLKYIYICITAHIY</sequence>
<dbReference type="GeneID" id="110766636"/>
<reference evidence="8" key="1">
    <citation type="submission" date="2025-08" db="UniProtKB">
        <authorList>
            <consortium name="RefSeq"/>
        </authorList>
    </citation>
    <scope>IDENTIFICATION</scope>
</reference>
<dbReference type="GO" id="GO:0007165">
    <property type="term" value="P:signal transduction"/>
    <property type="evidence" value="ECO:0007669"/>
    <property type="project" value="InterPro"/>
</dbReference>
<dbReference type="Gene3D" id="3.40.50.10140">
    <property type="entry name" value="Toll/interleukin-1 receptor homology (TIR) domain"/>
    <property type="match status" value="1"/>
</dbReference>
<dbReference type="PRINTS" id="PR00364">
    <property type="entry name" value="DISEASERSIST"/>
</dbReference>
<keyword evidence="7" id="KW-1185">Reference proteome</keyword>
<evidence type="ECO:0000313" key="8">
    <source>
        <dbReference type="RefSeq" id="XP_021825695.1"/>
    </source>
</evidence>
<feature type="domain" description="TIR" evidence="6">
    <location>
        <begin position="54"/>
        <end position="220"/>
    </location>
</feature>
<dbReference type="PANTHER" id="PTHR11017:SF559">
    <property type="entry name" value="DISEASE RESISTANCE PROTEIN CHL1"/>
    <property type="match status" value="1"/>
</dbReference>
<dbReference type="KEGG" id="pavi:110766636"/>
<dbReference type="RefSeq" id="XP_021825695.1">
    <property type="nucleotide sequence ID" value="XM_021970003.1"/>
</dbReference>
<dbReference type="InterPro" id="IPR000157">
    <property type="entry name" value="TIR_dom"/>
</dbReference>
<dbReference type="InterPro" id="IPR002182">
    <property type="entry name" value="NB-ARC"/>
</dbReference>
<keyword evidence="4" id="KW-0520">NAD</keyword>
<dbReference type="InterPro" id="IPR036390">
    <property type="entry name" value="WH_DNA-bd_sf"/>
</dbReference>
<organism evidence="7 8">
    <name type="scientific">Prunus avium</name>
    <name type="common">Cherry</name>
    <name type="synonym">Cerasus avium</name>
    <dbReference type="NCBI Taxonomy" id="42229"/>
    <lineage>
        <taxon>Eukaryota</taxon>
        <taxon>Viridiplantae</taxon>
        <taxon>Streptophyta</taxon>
        <taxon>Embryophyta</taxon>
        <taxon>Tracheophyta</taxon>
        <taxon>Spermatophyta</taxon>
        <taxon>Magnoliopsida</taxon>
        <taxon>eudicotyledons</taxon>
        <taxon>Gunneridae</taxon>
        <taxon>Pentapetalae</taxon>
        <taxon>rosids</taxon>
        <taxon>fabids</taxon>
        <taxon>Rosales</taxon>
        <taxon>Rosaceae</taxon>
        <taxon>Amygdaloideae</taxon>
        <taxon>Amygdaleae</taxon>
        <taxon>Prunus</taxon>
    </lineage>
</organism>
<dbReference type="Gene3D" id="3.40.50.300">
    <property type="entry name" value="P-loop containing nucleotide triphosphate hydrolases"/>
    <property type="match status" value="1"/>
</dbReference>
<dbReference type="SUPFAM" id="SSF52058">
    <property type="entry name" value="L domain-like"/>
    <property type="match status" value="1"/>
</dbReference>
<dbReference type="SUPFAM" id="SSF52200">
    <property type="entry name" value="Toll/Interleukin receptor TIR domain"/>
    <property type="match status" value="1"/>
</dbReference>
<name>A0A6P5TFB0_PRUAV</name>
<dbReference type="InterPro" id="IPR035897">
    <property type="entry name" value="Toll_tir_struct_dom_sf"/>
</dbReference>
<keyword evidence="2" id="KW-0677">Repeat</keyword>
<proteinExistence type="predicted"/>
<evidence type="ECO:0000256" key="5">
    <source>
        <dbReference type="SAM" id="MobiDB-lite"/>
    </source>
</evidence>
<keyword evidence="1" id="KW-0433">Leucine-rich repeat</keyword>
<protein>
    <submittedName>
        <fullName evidence="8">TMV resistance protein N-like</fullName>
    </submittedName>
</protein>
<dbReference type="InterPro" id="IPR044974">
    <property type="entry name" value="Disease_R_plants"/>
</dbReference>
<dbReference type="PANTHER" id="PTHR11017">
    <property type="entry name" value="LEUCINE-RICH REPEAT-CONTAINING PROTEIN"/>
    <property type="match status" value="1"/>
</dbReference>
<dbReference type="Gene3D" id="3.80.10.10">
    <property type="entry name" value="Ribonuclease Inhibitor"/>
    <property type="match status" value="2"/>
</dbReference>
<dbReference type="Proteomes" id="UP000515124">
    <property type="component" value="Unplaced"/>
</dbReference>
<evidence type="ECO:0000256" key="1">
    <source>
        <dbReference type="ARBA" id="ARBA00022614"/>
    </source>
</evidence>
<dbReference type="SUPFAM" id="SSF52540">
    <property type="entry name" value="P-loop containing nucleoside triphosphate hydrolases"/>
    <property type="match status" value="1"/>
</dbReference>
<dbReference type="GO" id="GO:0043531">
    <property type="term" value="F:ADP binding"/>
    <property type="evidence" value="ECO:0007669"/>
    <property type="project" value="InterPro"/>
</dbReference>
<dbReference type="Pfam" id="PF01582">
    <property type="entry name" value="TIR"/>
    <property type="match status" value="1"/>
</dbReference>
<evidence type="ECO:0000259" key="6">
    <source>
        <dbReference type="PROSITE" id="PS50104"/>
    </source>
</evidence>
<evidence type="ECO:0000313" key="7">
    <source>
        <dbReference type="Proteomes" id="UP000515124"/>
    </source>
</evidence>
<dbReference type="InterPro" id="IPR042197">
    <property type="entry name" value="Apaf_helical"/>
</dbReference>
<dbReference type="Pfam" id="PF00931">
    <property type="entry name" value="NB-ARC"/>
    <property type="match status" value="1"/>
</dbReference>
<dbReference type="InterPro" id="IPR027417">
    <property type="entry name" value="P-loop_NTPase"/>
</dbReference>
<dbReference type="InterPro" id="IPR058192">
    <property type="entry name" value="WHD_ROQ1-like"/>
</dbReference>
<dbReference type="AlphaFoldDB" id="A0A6P5TFB0"/>
<dbReference type="InterPro" id="IPR032675">
    <property type="entry name" value="LRR_dom_sf"/>
</dbReference>
<dbReference type="Gene3D" id="1.10.8.430">
    <property type="entry name" value="Helical domain of apoptotic protease-activating factors"/>
    <property type="match status" value="1"/>
</dbReference>